<dbReference type="GO" id="GO:0004425">
    <property type="term" value="F:indole-3-glycerol-phosphate synthase activity"/>
    <property type="evidence" value="ECO:0007669"/>
    <property type="project" value="UniProtKB-UniRule"/>
</dbReference>
<evidence type="ECO:0000313" key="12">
    <source>
        <dbReference type="Proteomes" id="UP000285120"/>
    </source>
</evidence>
<dbReference type="HAMAP" id="MF_00134_A">
    <property type="entry name" value="IGPS_A"/>
    <property type="match status" value="1"/>
</dbReference>
<dbReference type="GO" id="GO:0000162">
    <property type="term" value="P:L-tryptophan biosynthetic process"/>
    <property type="evidence" value="ECO:0007669"/>
    <property type="project" value="UniProtKB-UniRule"/>
</dbReference>
<dbReference type="GO" id="GO:0004640">
    <property type="term" value="F:phosphoribosylanthranilate isomerase activity"/>
    <property type="evidence" value="ECO:0007669"/>
    <property type="project" value="TreeGrafter"/>
</dbReference>
<dbReference type="UniPathway" id="UPA00035">
    <property type="reaction ID" value="UER00043"/>
</dbReference>
<dbReference type="EC" id="4.1.1.48" evidence="9"/>
<comment type="similarity">
    <text evidence="3 9">Belongs to the TrpC family.</text>
</comment>
<evidence type="ECO:0000256" key="6">
    <source>
        <dbReference type="ARBA" id="ARBA00022822"/>
    </source>
</evidence>
<dbReference type="InterPro" id="IPR013785">
    <property type="entry name" value="Aldolase_TIM"/>
</dbReference>
<name>A0A419V2X5_9BACL</name>
<evidence type="ECO:0000256" key="9">
    <source>
        <dbReference type="HAMAP-Rule" id="MF_00134"/>
    </source>
</evidence>
<dbReference type="PANTHER" id="PTHR22854">
    <property type="entry name" value="TRYPTOPHAN BIOSYNTHESIS PROTEIN"/>
    <property type="match status" value="1"/>
</dbReference>
<accession>A0A419V2X5</accession>
<sequence length="257" mass="28442">MLDKILATKAEEIKDIKLEKQVHVPFYSLKEALEKQQGIIRVIAEVKKASPSKGVIREDFDPVSIAKSYEAGGAAALSVLTDVTYFQGAREYVTAVKQAVNLPVLRKDFIIDEKQIEESRRIGADAILLIAEAMKPSRLHELYKEAKATGLDVLVECHSKDELTALLDEFEPEIIGINNRDLKTFYTSLDTTRDLSALLPEESLLVSESGIATYEDVLEVKKAGARGVLVGESLMRQPDVEQALRKLLGETNVSTDI</sequence>
<dbReference type="HAMAP" id="MF_00134_B">
    <property type="entry name" value="IGPS_B"/>
    <property type="match status" value="1"/>
</dbReference>
<dbReference type="NCBIfam" id="NF001377">
    <property type="entry name" value="PRK00278.2-4"/>
    <property type="match status" value="1"/>
</dbReference>
<evidence type="ECO:0000256" key="3">
    <source>
        <dbReference type="ARBA" id="ARBA00008737"/>
    </source>
</evidence>
<keyword evidence="4 9" id="KW-0028">Amino-acid biosynthesis</keyword>
<evidence type="ECO:0000256" key="1">
    <source>
        <dbReference type="ARBA" id="ARBA00001633"/>
    </source>
</evidence>
<organism evidence="11 12">
    <name type="scientific">Sinobaca qinghaiensis</name>
    <dbReference type="NCBI Taxonomy" id="342944"/>
    <lineage>
        <taxon>Bacteria</taxon>
        <taxon>Bacillati</taxon>
        <taxon>Bacillota</taxon>
        <taxon>Bacilli</taxon>
        <taxon>Bacillales</taxon>
        <taxon>Sporolactobacillaceae</taxon>
        <taxon>Sinobaca</taxon>
    </lineage>
</organism>
<reference evidence="11 12" key="1">
    <citation type="submission" date="2018-09" db="EMBL/GenBank/DDBJ databases">
        <title>Genomic Encyclopedia of Archaeal and Bacterial Type Strains, Phase II (KMG-II): from individual species to whole genera.</title>
        <authorList>
            <person name="Goeker M."/>
        </authorList>
    </citation>
    <scope>NUCLEOTIDE SEQUENCE [LARGE SCALE GENOMIC DNA]</scope>
    <source>
        <strain evidence="11 12">DSM 17008</strain>
    </source>
</reference>
<proteinExistence type="inferred from homology"/>
<evidence type="ECO:0000256" key="4">
    <source>
        <dbReference type="ARBA" id="ARBA00022605"/>
    </source>
</evidence>
<dbReference type="EMBL" id="RAPK01000009">
    <property type="protein sequence ID" value="RKD72848.1"/>
    <property type="molecule type" value="Genomic_DNA"/>
</dbReference>
<dbReference type="CDD" id="cd00331">
    <property type="entry name" value="IGPS"/>
    <property type="match status" value="1"/>
</dbReference>
<dbReference type="NCBIfam" id="NF001375">
    <property type="entry name" value="PRK00278.2-2"/>
    <property type="match status" value="1"/>
</dbReference>
<dbReference type="RefSeq" id="WP_120193245.1">
    <property type="nucleotide sequence ID" value="NZ_RAPK01000009.1"/>
</dbReference>
<comment type="catalytic activity">
    <reaction evidence="1 9">
        <text>1-(2-carboxyphenylamino)-1-deoxy-D-ribulose 5-phosphate + H(+) = (1S,2R)-1-C-(indol-3-yl)glycerol 3-phosphate + CO2 + H2O</text>
        <dbReference type="Rhea" id="RHEA:23476"/>
        <dbReference type="ChEBI" id="CHEBI:15377"/>
        <dbReference type="ChEBI" id="CHEBI:15378"/>
        <dbReference type="ChEBI" id="CHEBI:16526"/>
        <dbReference type="ChEBI" id="CHEBI:58613"/>
        <dbReference type="ChEBI" id="CHEBI:58866"/>
        <dbReference type="EC" id="4.1.1.48"/>
    </reaction>
</comment>
<comment type="caution">
    <text evidence="11">The sequence shown here is derived from an EMBL/GenBank/DDBJ whole genome shotgun (WGS) entry which is preliminary data.</text>
</comment>
<keyword evidence="7 9" id="KW-0057">Aromatic amino acid biosynthesis</keyword>
<dbReference type="OrthoDB" id="9804217at2"/>
<protein>
    <recommendedName>
        <fullName evidence="9">Indole-3-glycerol phosphate synthase</fullName>
        <shortName evidence="9">IGPS</shortName>
        <ecNumber evidence="9">4.1.1.48</ecNumber>
    </recommendedName>
</protein>
<dbReference type="PANTHER" id="PTHR22854:SF2">
    <property type="entry name" value="INDOLE-3-GLYCEROL-PHOSPHATE SYNTHASE"/>
    <property type="match status" value="1"/>
</dbReference>
<dbReference type="InterPro" id="IPR013798">
    <property type="entry name" value="Indole-3-glycerol_P_synth_dom"/>
</dbReference>
<evidence type="ECO:0000256" key="7">
    <source>
        <dbReference type="ARBA" id="ARBA00023141"/>
    </source>
</evidence>
<keyword evidence="5 9" id="KW-0210">Decarboxylase</keyword>
<keyword evidence="6 9" id="KW-0822">Tryptophan biosynthesis</keyword>
<dbReference type="Proteomes" id="UP000285120">
    <property type="component" value="Unassembled WGS sequence"/>
</dbReference>
<dbReference type="PROSITE" id="PS00614">
    <property type="entry name" value="IGPS"/>
    <property type="match status" value="1"/>
</dbReference>
<dbReference type="FunFam" id="3.20.20.70:FF:000024">
    <property type="entry name" value="Indole-3-glycerol phosphate synthase"/>
    <property type="match status" value="1"/>
</dbReference>
<keyword evidence="12" id="KW-1185">Reference proteome</keyword>
<evidence type="ECO:0000259" key="10">
    <source>
        <dbReference type="Pfam" id="PF00218"/>
    </source>
</evidence>
<dbReference type="InterPro" id="IPR011060">
    <property type="entry name" value="RibuloseP-bd_barrel"/>
</dbReference>
<keyword evidence="8 9" id="KW-0456">Lyase</keyword>
<dbReference type="InterPro" id="IPR001468">
    <property type="entry name" value="Indole-3-GlycerolPSynthase_CS"/>
</dbReference>
<dbReference type="Pfam" id="PF00218">
    <property type="entry name" value="IGPS"/>
    <property type="match status" value="1"/>
</dbReference>
<evidence type="ECO:0000256" key="8">
    <source>
        <dbReference type="ARBA" id="ARBA00023239"/>
    </source>
</evidence>
<feature type="domain" description="Indole-3-glycerol phosphate synthase" evidence="10">
    <location>
        <begin position="3"/>
        <end position="247"/>
    </location>
</feature>
<evidence type="ECO:0000313" key="11">
    <source>
        <dbReference type="EMBL" id="RKD72848.1"/>
    </source>
</evidence>
<dbReference type="Gene3D" id="3.20.20.70">
    <property type="entry name" value="Aldolase class I"/>
    <property type="match status" value="1"/>
</dbReference>
<gene>
    <name evidence="9" type="primary">trpC</name>
    <name evidence="11" type="ORF">ATL39_2044</name>
</gene>
<comment type="pathway">
    <text evidence="2 9">Amino-acid biosynthesis; L-tryptophan biosynthesis; L-tryptophan from chorismate: step 4/5.</text>
</comment>
<evidence type="ECO:0000256" key="5">
    <source>
        <dbReference type="ARBA" id="ARBA00022793"/>
    </source>
</evidence>
<dbReference type="InterPro" id="IPR045186">
    <property type="entry name" value="Indole-3-glycerol_P_synth"/>
</dbReference>
<dbReference type="SUPFAM" id="SSF51366">
    <property type="entry name" value="Ribulose-phoshate binding barrel"/>
    <property type="match status" value="1"/>
</dbReference>
<evidence type="ECO:0000256" key="2">
    <source>
        <dbReference type="ARBA" id="ARBA00004696"/>
    </source>
</evidence>
<dbReference type="AlphaFoldDB" id="A0A419V2X5"/>